<reference evidence="3" key="1">
    <citation type="thesis" date="2021" institute="BYU ScholarsArchive" country="Provo, UT, USA">
        <title>Applications of and Algorithms for Genome Assembly and Genomic Analyses with an Emphasis on Marine Teleosts.</title>
        <authorList>
            <person name="Pickett B.D."/>
        </authorList>
    </citation>
    <scope>NUCLEOTIDE SEQUENCE</scope>
    <source>
        <strain evidence="3">HI-2016</strain>
    </source>
</reference>
<feature type="compositionally biased region" description="Basic and acidic residues" evidence="2">
    <location>
        <begin position="406"/>
        <end position="420"/>
    </location>
</feature>
<feature type="coiled-coil region" evidence="1">
    <location>
        <begin position="249"/>
        <end position="318"/>
    </location>
</feature>
<feature type="coiled-coil region" evidence="1">
    <location>
        <begin position="191"/>
        <end position="225"/>
    </location>
</feature>
<feature type="region of interest" description="Disordered" evidence="2">
    <location>
        <begin position="403"/>
        <end position="435"/>
    </location>
</feature>
<feature type="region of interest" description="Disordered" evidence="2">
    <location>
        <begin position="35"/>
        <end position="109"/>
    </location>
</feature>
<proteinExistence type="predicted"/>
<dbReference type="PANTHER" id="PTHR34343">
    <property type="entry name" value="SEROLOGICALLY DEFINED COLON CANCER ANTIGEN 8"/>
    <property type="match status" value="1"/>
</dbReference>
<evidence type="ECO:0000313" key="4">
    <source>
        <dbReference type="Proteomes" id="UP000824540"/>
    </source>
</evidence>
<dbReference type="GO" id="GO:0035148">
    <property type="term" value="P:tube formation"/>
    <property type="evidence" value="ECO:0007669"/>
    <property type="project" value="TreeGrafter"/>
</dbReference>
<dbReference type="EMBL" id="JAFBMS010000160">
    <property type="protein sequence ID" value="KAG9334179.1"/>
    <property type="molecule type" value="Genomic_DNA"/>
</dbReference>
<dbReference type="PANTHER" id="PTHR34343:SF1">
    <property type="entry name" value="SEROLOGICALLY DEFINED COLON CANCER ANTIGEN 8"/>
    <property type="match status" value="1"/>
</dbReference>
<dbReference type="GO" id="GO:0007098">
    <property type="term" value="P:centrosome cycle"/>
    <property type="evidence" value="ECO:0007669"/>
    <property type="project" value="InterPro"/>
</dbReference>
<dbReference type="OrthoDB" id="10252347at2759"/>
<dbReference type="GO" id="GO:0005813">
    <property type="term" value="C:centrosome"/>
    <property type="evidence" value="ECO:0007669"/>
    <property type="project" value="InterPro"/>
</dbReference>
<organism evidence="3 4">
    <name type="scientific">Albula glossodonta</name>
    <name type="common">roundjaw bonefish</name>
    <dbReference type="NCBI Taxonomy" id="121402"/>
    <lineage>
        <taxon>Eukaryota</taxon>
        <taxon>Metazoa</taxon>
        <taxon>Chordata</taxon>
        <taxon>Craniata</taxon>
        <taxon>Vertebrata</taxon>
        <taxon>Euteleostomi</taxon>
        <taxon>Actinopterygii</taxon>
        <taxon>Neopterygii</taxon>
        <taxon>Teleostei</taxon>
        <taxon>Albuliformes</taxon>
        <taxon>Albulidae</taxon>
        <taxon>Albula</taxon>
    </lineage>
</organism>
<feature type="non-terminal residue" evidence="3">
    <location>
        <position position="1"/>
    </location>
</feature>
<evidence type="ECO:0000256" key="1">
    <source>
        <dbReference type="SAM" id="Coils"/>
    </source>
</evidence>
<dbReference type="Pfam" id="PF15964">
    <property type="entry name" value="CCCAP"/>
    <property type="match status" value="3"/>
</dbReference>
<evidence type="ECO:0008006" key="5">
    <source>
        <dbReference type="Google" id="ProtNLM"/>
    </source>
</evidence>
<dbReference type="GO" id="GO:0030010">
    <property type="term" value="P:establishment of cell polarity"/>
    <property type="evidence" value="ECO:0007669"/>
    <property type="project" value="TreeGrafter"/>
</dbReference>
<comment type="caution">
    <text evidence="3">The sequence shown here is derived from an EMBL/GenBank/DDBJ whole genome shotgun (WGS) entry which is preliminary data.</text>
</comment>
<accession>A0A8T2N111</accession>
<dbReference type="InterPro" id="IPR031887">
    <property type="entry name" value="SDCCAG8"/>
</dbReference>
<name>A0A8T2N111_9TELE</name>
<sequence length="435" mass="48849">MKPSVLDSDEEDLGEYQKELRERANRSIQQLSRILGECSSEADSMERLGNQDSDSTAGEDSWNQLQQSDAVNQLRSLLQKEQKGAGPSSLSKRTSLHKQRAPQQEQPGFPMAQDLVPMIHNQSEYIQHLEAEVKFCKVDGPEPPPVAVGGPKSPPLRYSQQSEHAHSLAQPDHPTWHSEMDKLKVLYQAQTETLEAQVISLRKDLASAQKECEEVKGRLRQREVRAVPGGVQRVGGLCLKCAQHEAVLAQTHTNALVQLEQMRSELRRQRERWERELCSSVTPLLSFPQVSGELRYQLTQVQVKREEAERELRDHTSKSSRQLELAQQEVGRLGCELIGCRQRLEQAQQDGGRAHAEVLELTERLGRAEHQLHLTSSSGSRRAAWGPALYYTVLCSSPCPPLRSAGARDRETPSGVEHMDVTQPLSSLSEMWVST</sequence>
<feature type="compositionally biased region" description="Polar residues" evidence="2">
    <location>
        <begin position="423"/>
        <end position="435"/>
    </location>
</feature>
<feature type="compositionally biased region" description="Polar residues" evidence="2">
    <location>
        <begin position="50"/>
        <end position="76"/>
    </location>
</feature>
<evidence type="ECO:0000256" key="2">
    <source>
        <dbReference type="SAM" id="MobiDB-lite"/>
    </source>
</evidence>
<gene>
    <name evidence="3" type="ORF">JZ751_008538</name>
</gene>
<dbReference type="AlphaFoldDB" id="A0A8T2N111"/>
<keyword evidence="1" id="KW-0175">Coiled coil</keyword>
<dbReference type="GO" id="GO:0005814">
    <property type="term" value="C:centriole"/>
    <property type="evidence" value="ECO:0007669"/>
    <property type="project" value="TreeGrafter"/>
</dbReference>
<dbReference type="Proteomes" id="UP000824540">
    <property type="component" value="Unassembled WGS sequence"/>
</dbReference>
<protein>
    <recommendedName>
        <fullName evidence="5">Serologically defined colon cancer antigen 8</fullName>
    </recommendedName>
</protein>
<evidence type="ECO:0000313" key="3">
    <source>
        <dbReference type="EMBL" id="KAG9334179.1"/>
    </source>
</evidence>
<feature type="region of interest" description="Disordered" evidence="2">
    <location>
        <begin position="142"/>
        <end position="175"/>
    </location>
</feature>
<keyword evidence="4" id="KW-1185">Reference proteome</keyword>
<dbReference type="GO" id="GO:0001764">
    <property type="term" value="P:neuron migration"/>
    <property type="evidence" value="ECO:0007669"/>
    <property type="project" value="TreeGrafter"/>
</dbReference>